<organism evidence="1 2">
    <name type="scientific">Violaceomyces palustris</name>
    <dbReference type="NCBI Taxonomy" id="1673888"/>
    <lineage>
        <taxon>Eukaryota</taxon>
        <taxon>Fungi</taxon>
        <taxon>Dikarya</taxon>
        <taxon>Basidiomycota</taxon>
        <taxon>Ustilaginomycotina</taxon>
        <taxon>Ustilaginomycetes</taxon>
        <taxon>Violaceomycetales</taxon>
        <taxon>Violaceomycetaceae</taxon>
        <taxon>Violaceomyces</taxon>
    </lineage>
</organism>
<name>A0ACD0NW69_9BASI</name>
<evidence type="ECO:0000313" key="1">
    <source>
        <dbReference type="EMBL" id="PWN50080.1"/>
    </source>
</evidence>
<sequence>SAGQQGDGFTPVFSERFLFDDELDAEDSAFVKRYNLQDDDDKFPILVRRDSFPDVLSASSAALDLAPLSQAPKNARSGGAKSP</sequence>
<reference evidence="1 2" key="1">
    <citation type="journal article" date="2018" name="Mol. Biol. Evol.">
        <title>Broad Genomic Sampling Reveals a Smut Pathogenic Ancestry of the Fungal Clade Ustilaginomycotina.</title>
        <authorList>
            <person name="Kijpornyongpan T."/>
            <person name="Mondo S.J."/>
            <person name="Barry K."/>
            <person name="Sandor L."/>
            <person name="Lee J."/>
            <person name="Lipzen A."/>
            <person name="Pangilinan J."/>
            <person name="LaButti K."/>
            <person name="Hainaut M."/>
            <person name="Henrissat B."/>
            <person name="Grigoriev I.V."/>
            <person name="Spatafora J.W."/>
            <person name="Aime M.C."/>
        </authorList>
    </citation>
    <scope>NUCLEOTIDE SEQUENCE [LARGE SCALE GENOMIC DNA]</scope>
    <source>
        <strain evidence="1 2">SA 807</strain>
    </source>
</reference>
<evidence type="ECO:0000313" key="2">
    <source>
        <dbReference type="Proteomes" id="UP000245626"/>
    </source>
</evidence>
<feature type="non-terminal residue" evidence="1">
    <location>
        <position position="83"/>
    </location>
</feature>
<feature type="non-terminal residue" evidence="1">
    <location>
        <position position="1"/>
    </location>
</feature>
<dbReference type="EMBL" id="KZ819971">
    <property type="protein sequence ID" value="PWN50080.1"/>
    <property type="molecule type" value="Genomic_DNA"/>
</dbReference>
<proteinExistence type="predicted"/>
<accession>A0ACD0NW69</accession>
<protein>
    <submittedName>
        <fullName evidence="1">Uncharacterized protein</fullName>
    </submittedName>
</protein>
<gene>
    <name evidence="1" type="ORF">IE53DRAFT_293089</name>
</gene>
<dbReference type="Proteomes" id="UP000245626">
    <property type="component" value="Unassembled WGS sequence"/>
</dbReference>
<keyword evidence="2" id="KW-1185">Reference proteome</keyword>